<dbReference type="InterPro" id="IPR007219">
    <property type="entry name" value="XnlR_reg_dom"/>
</dbReference>
<keyword evidence="3" id="KW-0539">Nucleus</keyword>
<dbReference type="OrthoDB" id="47007at2759"/>
<dbReference type="PANTHER" id="PTHR47424:SF9">
    <property type="entry name" value="TAH-2"/>
    <property type="match status" value="1"/>
</dbReference>
<dbReference type="Proteomes" id="UP000019374">
    <property type="component" value="Unassembled WGS sequence"/>
</dbReference>
<name>T5A8W6_OPHSC</name>
<dbReference type="InterPro" id="IPR002347">
    <property type="entry name" value="SDR_fam"/>
</dbReference>
<dbReference type="HOGENOM" id="CLU_313317_0_0_1"/>
<reference evidence="6 7" key="1">
    <citation type="journal article" date="2013" name="Chin. Sci. Bull.">
        <title>Genome survey uncovers the secrets of sex and lifestyle in caterpillar fungus.</title>
        <authorList>
            <person name="Hu X."/>
            <person name="Zhang Y."/>
            <person name="Xiao G."/>
            <person name="Zheng P."/>
            <person name="Xia Y."/>
            <person name="Zhang X."/>
            <person name="St Leger R.J."/>
            <person name="Liu X."/>
            <person name="Wang C."/>
        </authorList>
    </citation>
    <scope>NUCLEOTIDE SEQUENCE [LARGE SCALE GENOMIC DNA]</scope>
    <source>
        <strain evidence="7">Co18 / CGMCC 3.14243</strain>
        <tissue evidence="6">Fruit-body</tissue>
    </source>
</reference>
<dbReference type="SUPFAM" id="SSF51735">
    <property type="entry name" value="NAD(P)-binding Rossmann-fold domains"/>
    <property type="match status" value="1"/>
</dbReference>
<evidence type="ECO:0000259" key="5">
    <source>
        <dbReference type="SMART" id="SM00906"/>
    </source>
</evidence>
<dbReference type="Pfam" id="PF00106">
    <property type="entry name" value="adh_short"/>
    <property type="match status" value="1"/>
</dbReference>
<evidence type="ECO:0000313" key="7">
    <source>
        <dbReference type="Proteomes" id="UP000019374"/>
    </source>
</evidence>
<dbReference type="AlphaFoldDB" id="T5A8W6"/>
<dbReference type="GO" id="GO:0006351">
    <property type="term" value="P:DNA-templated transcription"/>
    <property type="evidence" value="ECO:0007669"/>
    <property type="project" value="InterPro"/>
</dbReference>
<dbReference type="CDD" id="cd12148">
    <property type="entry name" value="fungal_TF_MHR"/>
    <property type="match status" value="1"/>
</dbReference>
<dbReference type="InterPro" id="IPR051127">
    <property type="entry name" value="Fungal_SecMet_Regulators"/>
</dbReference>
<dbReference type="GO" id="GO:0000981">
    <property type="term" value="F:DNA-binding transcription factor activity, RNA polymerase II-specific"/>
    <property type="evidence" value="ECO:0007669"/>
    <property type="project" value="TreeGrafter"/>
</dbReference>
<dbReference type="InterPro" id="IPR036291">
    <property type="entry name" value="NAD(P)-bd_dom_sf"/>
</dbReference>
<dbReference type="GO" id="GO:0005634">
    <property type="term" value="C:nucleus"/>
    <property type="evidence" value="ECO:0007669"/>
    <property type="project" value="TreeGrafter"/>
</dbReference>
<dbReference type="SMART" id="SM00906">
    <property type="entry name" value="Fungal_trans"/>
    <property type="match status" value="1"/>
</dbReference>
<feature type="domain" description="Xylanolytic transcriptional activator regulatory" evidence="5">
    <location>
        <begin position="579"/>
        <end position="657"/>
    </location>
</feature>
<dbReference type="PANTHER" id="PTHR47424">
    <property type="entry name" value="REGULATORY PROTEIN GAL4"/>
    <property type="match status" value="1"/>
</dbReference>
<dbReference type="GO" id="GO:0000978">
    <property type="term" value="F:RNA polymerase II cis-regulatory region sequence-specific DNA binding"/>
    <property type="evidence" value="ECO:0007669"/>
    <property type="project" value="TreeGrafter"/>
</dbReference>
<proteinExistence type="predicted"/>
<organism evidence="6 7">
    <name type="scientific">Ophiocordyceps sinensis (strain Co18 / CGMCC 3.14243)</name>
    <name type="common">Yarsagumba caterpillar fungus</name>
    <name type="synonym">Hirsutella sinensis</name>
    <dbReference type="NCBI Taxonomy" id="911162"/>
    <lineage>
        <taxon>Eukaryota</taxon>
        <taxon>Fungi</taxon>
        <taxon>Dikarya</taxon>
        <taxon>Ascomycota</taxon>
        <taxon>Pezizomycotina</taxon>
        <taxon>Sordariomycetes</taxon>
        <taxon>Hypocreomycetidae</taxon>
        <taxon>Hypocreales</taxon>
        <taxon>Ophiocordycipitaceae</taxon>
        <taxon>Ophiocordyceps</taxon>
    </lineage>
</organism>
<keyword evidence="2" id="KW-0804">Transcription</keyword>
<accession>T5A8W6</accession>
<dbReference type="Pfam" id="PF04082">
    <property type="entry name" value="Fungal_trans"/>
    <property type="match status" value="1"/>
</dbReference>
<keyword evidence="1" id="KW-0805">Transcription regulation</keyword>
<dbReference type="GO" id="GO:0008270">
    <property type="term" value="F:zinc ion binding"/>
    <property type="evidence" value="ECO:0007669"/>
    <property type="project" value="InterPro"/>
</dbReference>
<dbReference type="PRINTS" id="PR00081">
    <property type="entry name" value="GDHRDH"/>
</dbReference>
<evidence type="ECO:0000256" key="3">
    <source>
        <dbReference type="ARBA" id="ARBA00023242"/>
    </source>
</evidence>
<dbReference type="Gene3D" id="3.40.50.720">
    <property type="entry name" value="NAD(P)-binding Rossmann-like Domain"/>
    <property type="match status" value="1"/>
</dbReference>
<dbReference type="EMBL" id="KE652391">
    <property type="protein sequence ID" value="EQL01930.1"/>
    <property type="molecule type" value="Genomic_DNA"/>
</dbReference>
<dbReference type="eggNOG" id="KOG1208">
    <property type="taxonomic scope" value="Eukaryota"/>
</dbReference>
<sequence>MAALAKTIVATGASSGLGFEAVKQLLGQSQPYRIVLGAREVKTTVAALDKLEYNRDTHTVTVLHLDLIDSQKVKSFARQALDKVDQGNIDYLLLNAGIIKSAEEKPPFKYKWCDAVVVNHFAQHHLLHLLRDKLVSSKSRIVIVSSGAVRNVSDTGVLQKHLKAGSGEASMPIYSESKFVQLLGAHWWRRDLAGQCHVVAVSPGLIPNTGLGRSSAFRPTMDMPDAKGVPEGAKSILAAFTRDDFPDDPERIFLTSWGEWWDKDVFEKTLDGKLQDEWCPSLDGFDEARLRAGIRGAANAANAAMPRPRVLPSQRRRAAEACDFCREGPVLHPPSSSPAVRGVNVVAADAVGPGQDFRPPSPSESRQSAGVFGSPAGAQQRPLSDSASPPSPMSANLHSRMLLNMRGERVYIGGAASLSFLQVVRRVVAEQIGPSQFSHNAQSETMLEKEAPLPDGDPRILEASHLHVATIGGLSLCFRAVTEGFMDVFTSSELRASAVGALLHDTRCSPQKRAALGLVMAIGAQVQSPEAARDIGQPYFRRARSQAFEGMLEDPDVDIVRCFLLMAFYLLGECRRNAAFMYLGIATRAAVALGLHSRESYTDMAGRRDSTRLRVWISLRIVDMLANSILGRPAATAGLHSDIDVIIKDMSMASPSDDTKRLVASHQIVSIINGIVDALYERKELTDPLVEQLLGEVQAWERELPPCLRSADRRHDAAMGSIHVSCLYYFAVMLATRPMLMSSLVAQPVSGGLARSHIASACLDAAVFLVQTCVEAREAKLLYGNMCIMKALVFAAGLVLGFDIFAKRSSDHVIEAAFGGARDILSFLAAASPQAAHYHEILTLLAKAIAKQRERFASRGRSRYVSKILTLHCGDAPAGDAEGDELPPESWAEVAPSAMDQWDSWLCGNREPGEEAFLGWDTLEISNWDSFPFVS</sequence>
<evidence type="ECO:0000313" key="6">
    <source>
        <dbReference type="EMBL" id="EQL01930.1"/>
    </source>
</evidence>
<feature type="region of interest" description="Disordered" evidence="4">
    <location>
        <begin position="351"/>
        <end position="395"/>
    </location>
</feature>
<evidence type="ECO:0000256" key="4">
    <source>
        <dbReference type="SAM" id="MobiDB-lite"/>
    </source>
</evidence>
<evidence type="ECO:0000256" key="2">
    <source>
        <dbReference type="ARBA" id="ARBA00023163"/>
    </source>
</evidence>
<protein>
    <submittedName>
        <fullName evidence="6">NAD(P)-binding domain protein</fullName>
    </submittedName>
</protein>
<evidence type="ECO:0000256" key="1">
    <source>
        <dbReference type="ARBA" id="ARBA00023015"/>
    </source>
</evidence>
<gene>
    <name evidence="6" type="ORF">OCS_02356</name>
</gene>
<dbReference type="GO" id="GO:0000435">
    <property type="term" value="P:positive regulation of transcription from RNA polymerase II promoter by galactose"/>
    <property type="evidence" value="ECO:0007669"/>
    <property type="project" value="TreeGrafter"/>
</dbReference>